<evidence type="ECO:0000256" key="2">
    <source>
        <dbReference type="SAM" id="Phobius"/>
    </source>
</evidence>
<accession>A0A2I0L9M6</accession>
<feature type="compositionally biased region" description="Basic and acidic residues" evidence="1">
    <location>
        <begin position="45"/>
        <end position="61"/>
    </location>
</feature>
<feature type="transmembrane region" description="Helical" evidence="2">
    <location>
        <begin position="126"/>
        <end position="147"/>
    </location>
</feature>
<keyword evidence="2" id="KW-1133">Transmembrane helix</keyword>
<sequence length="316" mass="34569">MSHNELWGFLPQFMALMPELLVLSLEHKFPGMIQSQYALRTAGPHRAEQPRLKGHGSEAPDSKWSASRKFIAEKFKTLKKGFPSKLSSSGSPGTSPATPTVVGKSGTSPSCANLPLTYNMKGGAKILALLITVSLAELTSVIPRPIFLCKCCGLERQNFSLACVGALVIALRWLFPGPLTYPLYAIGQLNHIWKIIATFFFGAAIILISVWSPSKCSGAFFLAMISVLLTSEAKLSSLNGVNIPYICIIQLRYVLINHARVNLNDFYGIQLGESEMKEEHAILLLLVPSLIITLLIWAFGGKYTREEAVEAFALLS</sequence>
<comment type="caution">
    <text evidence="3">The sequence shown here is derived from an EMBL/GenBank/DDBJ whole genome shotgun (WGS) entry which is preliminary data.</text>
</comment>
<evidence type="ECO:0000313" key="3">
    <source>
        <dbReference type="EMBL" id="PKI77394.1"/>
    </source>
</evidence>
<keyword evidence="4" id="KW-1185">Reference proteome</keyword>
<dbReference type="Proteomes" id="UP000233551">
    <property type="component" value="Unassembled WGS sequence"/>
</dbReference>
<name>A0A2I0L9M6_PUNGR</name>
<evidence type="ECO:0000313" key="4">
    <source>
        <dbReference type="Proteomes" id="UP000233551"/>
    </source>
</evidence>
<feature type="transmembrane region" description="Helical" evidence="2">
    <location>
        <begin position="191"/>
        <end position="211"/>
    </location>
</feature>
<dbReference type="AlphaFoldDB" id="A0A2I0L9M6"/>
<keyword evidence="2" id="KW-0812">Transmembrane</keyword>
<evidence type="ECO:0000256" key="1">
    <source>
        <dbReference type="SAM" id="MobiDB-lite"/>
    </source>
</evidence>
<gene>
    <name evidence="3" type="ORF">CRG98_002167</name>
</gene>
<organism evidence="3 4">
    <name type="scientific">Punica granatum</name>
    <name type="common">Pomegranate</name>
    <dbReference type="NCBI Taxonomy" id="22663"/>
    <lineage>
        <taxon>Eukaryota</taxon>
        <taxon>Viridiplantae</taxon>
        <taxon>Streptophyta</taxon>
        <taxon>Embryophyta</taxon>
        <taxon>Tracheophyta</taxon>
        <taxon>Spermatophyta</taxon>
        <taxon>Magnoliopsida</taxon>
        <taxon>eudicotyledons</taxon>
        <taxon>Gunneridae</taxon>
        <taxon>Pentapetalae</taxon>
        <taxon>rosids</taxon>
        <taxon>malvids</taxon>
        <taxon>Myrtales</taxon>
        <taxon>Lythraceae</taxon>
        <taxon>Punica</taxon>
    </lineage>
</organism>
<feature type="transmembrane region" description="Helical" evidence="2">
    <location>
        <begin position="159"/>
        <end position="179"/>
    </location>
</feature>
<keyword evidence="2" id="KW-0472">Membrane</keyword>
<protein>
    <submittedName>
        <fullName evidence="3">Uncharacterized protein</fullName>
    </submittedName>
</protein>
<feature type="transmembrane region" description="Helical" evidence="2">
    <location>
        <begin position="281"/>
        <end position="300"/>
    </location>
</feature>
<feature type="region of interest" description="Disordered" evidence="1">
    <location>
        <begin position="40"/>
        <end position="63"/>
    </location>
</feature>
<reference evidence="3 4" key="1">
    <citation type="submission" date="2017-11" db="EMBL/GenBank/DDBJ databases">
        <title>De-novo sequencing of pomegranate (Punica granatum L.) genome.</title>
        <authorList>
            <person name="Akparov Z."/>
            <person name="Amiraslanov A."/>
            <person name="Hajiyeva S."/>
            <person name="Abbasov M."/>
            <person name="Kaur K."/>
            <person name="Hamwieh A."/>
            <person name="Solovyev V."/>
            <person name="Salamov A."/>
            <person name="Braich B."/>
            <person name="Kosarev P."/>
            <person name="Mahmoud A."/>
            <person name="Hajiyev E."/>
            <person name="Babayeva S."/>
            <person name="Izzatullayeva V."/>
            <person name="Mammadov A."/>
            <person name="Mammadov A."/>
            <person name="Sharifova S."/>
            <person name="Ojaghi J."/>
            <person name="Eynullazada K."/>
            <person name="Bayramov B."/>
            <person name="Abdulazimova A."/>
            <person name="Shahmuradov I."/>
        </authorList>
    </citation>
    <scope>NUCLEOTIDE SEQUENCE [LARGE SCALE GENOMIC DNA]</scope>
    <source>
        <strain evidence="4">cv. AG2017</strain>
        <tissue evidence="3">Leaf</tissue>
    </source>
</reference>
<feature type="region of interest" description="Disordered" evidence="1">
    <location>
        <begin position="82"/>
        <end position="106"/>
    </location>
</feature>
<dbReference type="EMBL" id="PGOL01000092">
    <property type="protein sequence ID" value="PKI77394.1"/>
    <property type="molecule type" value="Genomic_DNA"/>
</dbReference>
<feature type="compositionally biased region" description="Low complexity" evidence="1">
    <location>
        <begin position="82"/>
        <end position="100"/>
    </location>
</feature>
<proteinExistence type="predicted"/>